<organism evidence="1">
    <name type="scientific">marine metagenome</name>
    <dbReference type="NCBI Taxonomy" id="408172"/>
    <lineage>
        <taxon>unclassified sequences</taxon>
        <taxon>metagenomes</taxon>
        <taxon>ecological metagenomes</taxon>
    </lineage>
</organism>
<dbReference type="EMBL" id="UINC01062091">
    <property type="protein sequence ID" value="SVB88357.1"/>
    <property type="molecule type" value="Genomic_DNA"/>
</dbReference>
<sequence>MSDIIIQKIKAFFLAMDIWNIEEVRNRGMDTTSGYRLTTTILPTILIYLANSNKEDRYFIARMRFKTIEGGDKGL</sequence>
<accession>A0A382HN44</accession>
<evidence type="ECO:0000313" key="1">
    <source>
        <dbReference type="EMBL" id="SVB88357.1"/>
    </source>
</evidence>
<gene>
    <name evidence="1" type="ORF">METZ01_LOCUS241211</name>
</gene>
<name>A0A382HN44_9ZZZZ</name>
<proteinExistence type="predicted"/>
<protein>
    <submittedName>
        <fullName evidence="1">Uncharacterized protein</fullName>
    </submittedName>
</protein>
<dbReference type="AlphaFoldDB" id="A0A382HN44"/>
<reference evidence="1" key="1">
    <citation type="submission" date="2018-05" db="EMBL/GenBank/DDBJ databases">
        <authorList>
            <person name="Lanie J.A."/>
            <person name="Ng W.-L."/>
            <person name="Kazmierczak K.M."/>
            <person name="Andrzejewski T.M."/>
            <person name="Davidsen T.M."/>
            <person name="Wayne K.J."/>
            <person name="Tettelin H."/>
            <person name="Glass J.I."/>
            <person name="Rusch D."/>
            <person name="Podicherti R."/>
            <person name="Tsui H.-C.T."/>
            <person name="Winkler M.E."/>
        </authorList>
    </citation>
    <scope>NUCLEOTIDE SEQUENCE</scope>
</reference>